<evidence type="ECO:0000256" key="6">
    <source>
        <dbReference type="ARBA" id="ARBA00022490"/>
    </source>
</evidence>
<evidence type="ECO:0000256" key="12">
    <source>
        <dbReference type="ARBA" id="ARBA00023098"/>
    </source>
</evidence>
<dbReference type="GO" id="GO:0005739">
    <property type="term" value="C:mitochondrion"/>
    <property type="evidence" value="ECO:0007669"/>
    <property type="project" value="TreeGrafter"/>
</dbReference>
<dbReference type="Pfam" id="PF00561">
    <property type="entry name" value="Abhydrolase_1"/>
    <property type="match status" value="1"/>
</dbReference>
<dbReference type="FunFam" id="3.40.50.1820:FF:000019">
    <property type="entry name" value="1-acylglycerol-3-phosphate O-acyltransferase ABHD5"/>
    <property type="match status" value="1"/>
</dbReference>
<organism evidence="27 28">
    <name type="scientific">Homarus americanus</name>
    <name type="common">American lobster</name>
    <dbReference type="NCBI Taxonomy" id="6706"/>
    <lineage>
        <taxon>Eukaryota</taxon>
        <taxon>Metazoa</taxon>
        <taxon>Ecdysozoa</taxon>
        <taxon>Arthropoda</taxon>
        <taxon>Crustacea</taxon>
        <taxon>Multicrustacea</taxon>
        <taxon>Malacostraca</taxon>
        <taxon>Eumalacostraca</taxon>
        <taxon>Eucarida</taxon>
        <taxon>Decapoda</taxon>
        <taxon>Pleocyemata</taxon>
        <taxon>Astacidea</taxon>
        <taxon>Nephropoidea</taxon>
        <taxon>Nephropidae</taxon>
        <taxon>Homarus</taxon>
    </lineage>
</organism>
<evidence type="ECO:0000256" key="4">
    <source>
        <dbReference type="ARBA" id="ARBA00004502"/>
    </source>
</evidence>
<dbReference type="PANTHER" id="PTHR42886">
    <property type="entry name" value="RE40534P-RELATED"/>
    <property type="match status" value="1"/>
</dbReference>
<evidence type="ECO:0000313" key="27">
    <source>
        <dbReference type="EMBL" id="KAG7159217.1"/>
    </source>
</evidence>
<comment type="catalytic activity">
    <reaction evidence="14">
        <text>1-(9Z-octadecenoyl)-sn-glycero-3-phosphate + octadecanoyl-CoA = 1-(9Z-octadecenoyl)-2-octadecanoyl-sn-glycero-3-phosphate + CoA</text>
        <dbReference type="Rhea" id="RHEA:37147"/>
        <dbReference type="ChEBI" id="CHEBI:57287"/>
        <dbReference type="ChEBI" id="CHEBI:57394"/>
        <dbReference type="ChEBI" id="CHEBI:74544"/>
        <dbReference type="ChEBI" id="CHEBI:74552"/>
    </reaction>
    <physiologicalReaction direction="left-to-right" evidence="14">
        <dbReference type="Rhea" id="RHEA:37148"/>
    </physiologicalReaction>
</comment>
<evidence type="ECO:0000256" key="18">
    <source>
        <dbReference type="ARBA" id="ARBA00045357"/>
    </source>
</evidence>
<evidence type="ECO:0000256" key="1">
    <source>
        <dbReference type="ARBA" id="ARBA00000300"/>
    </source>
</evidence>
<evidence type="ECO:0000256" key="13">
    <source>
        <dbReference type="ARBA" id="ARBA00023315"/>
    </source>
</evidence>
<evidence type="ECO:0000256" key="15">
    <source>
        <dbReference type="ARBA" id="ARBA00038097"/>
    </source>
</evidence>
<evidence type="ECO:0000256" key="11">
    <source>
        <dbReference type="ARBA" id="ARBA00022832"/>
    </source>
</evidence>
<gene>
    <name evidence="27" type="primary">Abhd4-L</name>
    <name evidence="27" type="ORF">Hamer_G016610</name>
</gene>
<dbReference type="OrthoDB" id="7457040at2759"/>
<dbReference type="AlphaFoldDB" id="A0A8J5MPY6"/>
<comment type="catalytic activity">
    <reaction evidence="21">
        <text>eicosanoyl-CoA + 1-(9Z-octadecenoyl)-sn-glycero-3-phosphate = 1-(9Z)-octadecenoyl-2-eicosanoyl-sn-glycero-3-phosphate + CoA</text>
        <dbReference type="Rhea" id="RHEA:37451"/>
        <dbReference type="ChEBI" id="CHEBI:57287"/>
        <dbReference type="ChEBI" id="CHEBI:57380"/>
        <dbReference type="ChEBI" id="CHEBI:74544"/>
        <dbReference type="ChEBI" id="CHEBI:74937"/>
    </reaction>
    <physiologicalReaction direction="left-to-right" evidence="21">
        <dbReference type="Rhea" id="RHEA:37452"/>
    </physiologicalReaction>
</comment>
<comment type="similarity">
    <text evidence="15">Belongs to the peptidase S33 family. ABHD4/ABHD5 subfamily.</text>
</comment>
<evidence type="ECO:0000256" key="3">
    <source>
        <dbReference type="ARBA" id="ARBA00004496"/>
    </source>
</evidence>
<dbReference type="InterPro" id="IPR000073">
    <property type="entry name" value="AB_hydrolase_1"/>
</dbReference>
<dbReference type="Proteomes" id="UP000747542">
    <property type="component" value="Unassembled WGS sequence"/>
</dbReference>
<evidence type="ECO:0000256" key="5">
    <source>
        <dbReference type="ARBA" id="ARBA00013211"/>
    </source>
</evidence>
<evidence type="ECO:0000256" key="17">
    <source>
        <dbReference type="ARBA" id="ARBA00042413"/>
    </source>
</evidence>
<comment type="function">
    <text evidence="18">Coenzyme A-dependent lysophosphatidic acid acyltransferase that catalyzes the transfer of an acyl group on a lysophosphatidic acid. Functions preferentially with 1-oleoyl-lysophosphatidic acid followed by 1-palmitoyl-lysophosphatidic acid, 1-stearoyl-lysophosphatidic acid and 1-arachidonoyl-lysophosphatidic acid as lipid acceptor. Functions preferentially with arachidonoyl-CoA followed by oleoyl-CoA as acyl group donors. Functions in phosphatidic acid biosynthesis. May regulate the cellular storage of triacylglycerol through activation of the phospholipase PNPLA2. Involved in keratinocyte differentiation. Regulates lipid droplet fusion.</text>
</comment>
<feature type="chain" id="PRO_5035278843" description="1-acylglycerol-3-phosphate O-acyltransferase ABHD5" evidence="25">
    <location>
        <begin position="28"/>
        <end position="482"/>
    </location>
</feature>
<keyword evidence="28" id="KW-1185">Reference proteome</keyword>
<comment type="catalytic activity">
    <reaction evidence="19">
        <text>1-hexadecanoyl-sn-glycero-3-phosphate + (9Z)-octadecenoyl-CoA = 1-hexadecanoyl-2-(9Z-octadecenoyl)-sn-glycero-3-phosphate + CoA</text>
        <dbReference type="Rhea" id="RHEA:33187"/>
        <dbReference type="ChEBI" id="CHEBI:57287"/>
        <dbReference type="ChEBI" id="CHEBI:57387"/>
        <dbReference type="ChEBI" id="CHEBI:57518"/>
        <dbReference type="ChEBI" id="CHEBI:64839"/>
    </reaction>
    <physiologicalReaction direction="left-to-right" evidence="19">
        <dbReference type="Rhea" id="RHEA:33188"/>
    </physiologicalReaction>
</comment>
<dbReference type="GO" id="GO:0006631">
    <property type="term" value="P:fatty acid metabolic process"/>
    <property type="evidence" value="ECO:0007669"/>
    <property type="project" value="UniProtKB-KW"/>
</dbReference>
<keyword evidence="10" id="KW-0221">Differentiation</keyword>
<keyword evidence="13" id="KW-0012">Acyltransferase</keyword>
<keyword evidence="7" id="KW-0444">Lipid biosynthesis</keyword>
<evidence type="ECO:0000256" key="21">
    <source>
        <dbReference type="ARBA" id="ARBA00047849"/>
    </source>
</evidence>
<comment type="catalytic activity">
    <reaction evidence="20">
        <text>1-octadecanoyl-sn-glycero-3-phosphate + (9Z)-octadecenoyl-CoA = 1-octadecanoyl-2-(9Z-octadecenoyl)-sn-glycero-3-phosphate + CoA</text>
        <dbReference type="Rhea" id="RHEA:37163"/>
        <dbReference type="ChEBI" id="CHEBI:57287"/>
        <dbReference type="ChEBI" id="CHEBI:57387"/>
        <dbReference type="ChEBI" id="CHEBI:74560"/>
        <dbReference type="ChEBI" id="CHEBI:74565"/>
    </reaction>
    <physiologicalReaction direction="left-to-right" evidence="20">
        <dbReference type="Rhea" id="RHEA:37164"/>
    </physiologicalReaction>
</comment>
<comment type="catalytic activity">
    <reaction evidence="22">
        <text>1-(5Z,8Z,11Z,14Z-eicosatetraenoyl)-sn-glycero-3-phosphate + (9Z)-octadecenoyl-CoA = 1-(5Z,8Z,11Z,14Z)-eicosatetraenoyl-2-(9Z)-octadecenoyl-sn-glycero-3-phosphate + CoA</text>
        <dbReference type="Rhea" id="RHEA:37455"/>
        <dbReference type="ChEBI" id="CHEBI:57287"/>
        <dbReference type="ChEBI" id="CHEBI:57387"/>
        <dbReference type="ChEBI" id="CHEBI:74938"/>
        <dbReference type="ChEBI" id="CHEBI:74941"/>
    </reaction>
    <physiologicalReaction direction="left-to-right" evidence="22">
        <dbReference type="Rhea" id="RHEA:37456"/>
    </physiologicalReaction>
</comment>
<keyword evidence="6" id="KW-0963">Cytoplasm</keyword>
<evidence type="ECO:0000256" key="25">
    <source>
        <dbReference type="SAM" id="SignalP"/>
    </source>
</evidence>
<keyword evidence="11" id="KW-0276">Fatty acid metabolism</keyword>
<evidence type="ECO:0000256" key="24">
    <source>
        <dbReference type="ARBA" id="ARBA00049561"/>
    </source>
</evidence>
<comment type="catalytic activity">
    <reaction evidence="23">
        <text>1-(9Z-octadecenoyl)-sn-glycero-3-phosphate + (5Z,8Z,11Z,14Z)-eicosatetraenoyl-CoA = 1-(9Z)-octadecenoyl-2-(5Z,8Z,11Z,14Z)-eicosatetraenoyl-sn-glycero-3-phosphate + CoA</text>
        <dbReference type="Rhea" id="RHEA:37443"/>
        <dbReference type="ChEBI" id="CHEBI:57287"/>
        <dbReference type="ChEBI" id="CHEBI:57368"/>
        <dbReference type="ChEBI" id="CHEBI:74544"/>
        <dbReference type="ChEBI" id="CHEBI:74928"/>
    </reaction>
    <physiologicalReaction direction="left-to-right" evidence="23">
        <dbReference type="Rhea" id="RHEA:37444"/>
    </physiologicalReaction>
</comment>
<evidence type="ECO:0000256" key="20">
    <source>
        <dbReference type="ARBA" id="ARBA00047543"/>
    </source>
</evidence>
<protein>
    <recommendedName>
        <fullName evidence="16">1-acylglycerol-3-phosphate O-acyltransferase ABHD5</fullName>
        <ecNumber evidence="5">2.3.1.51</ecNumber>
    </recommendedName>
    <alternativeName>
        <fullName evidence="17">Abhydrolase domain-containing protein 5</fullName>
    </alternativeName>
</protein>
<evidence type="ECO:0000256" key="8">
    <source>
        <dbReference type="ARBA" id="ARBA00022677"/>
    </source>
</evidence>
<accession>A0A8J5MPY6</accession>
<keyword evidence="8" id="KW-0551">Lipid droplet</keyword>
<comment type="catalytic activity">
    <reaction evidence="1">
        <text>a 1-acyl-sn-glycero-3-phosphate + an acyl-CoA = a 1,2-diacyl-sn-glycero-3-phosphate + CoA</text>
        <dbReference type="Rhea" id="RHEA:19709"/>
        <dbReference type="ChEBI" id="CHEBI:57287"/>
        <dbReference type="ChEBI" id="CHEBI:57970"/>
        <dbReference type="ChEBI" id="CHEBI:58342"/>
        <dbReference type="ChEBI" id="CHEBI:58608"/>
        <dbReference type="EC" id="2.3.1.51"/>
    </reaction>
    <physiologicalReaction direction="left-to-right" evidence="1">
        <dbReference type="Rhea" id="RHEA:19710"/>
    </physiologicalReaction>
</comment>
<evidence type="ECO:0000256" key="9">
    <source>
        <dbReference type="ARBA" id="ARBA00022679"/>
    </source>
</evidence>
<comment type="catalytic activity">
    <reaction evidence="2">
        <text>1-(9Z-octadecenoyl)-sn-glycero-3-phosphate + hexadecanoyl-CoA = 1-(9Z)-octadecenoyl-2-hexadecanoyl-sn-glycero-3-phosphate + CoA</text>
        <dbReference type="Rhea" id="RHEA:37143"/>
        <dbReference type="ChEBI" id="CHEBI:57287"/>
        <dbReference type="ChEBI" id="CHEBI:57379"/>
        <dbReference type="ChEBI" id="CHEBI:74544"/>
        <dbReference type="ChEBI" id="CHEBI:74551"/>
    </reaction>
    <physiologicalReaction direction="left-to-right" evidence="2">
        <dbReference type="Rhea" id="RHEA:37144"/>
    </physiologicalReaction>
</comment>
<comment type="subcellular location">
    <subcellularLocation>
        <location evidence="3">Cytoplasm</location>
    </subcellularLocation>
    <subcellularLocation>
        <location evidence="4">Lipid droplet</location>
    </subcellularLocation>
</comment>
<proteinExistence type="inferred from homology"/>
<comment type="catalytic activity">
    <reaction evidence="24">
        <text>1-(9Z-octadecenoyl)-sn-glycero-3-phosphate + (9Z)-octadecenoyl-CoA = 1,2-di-(9Z-octadecenoyl)-sn-glycero-3-phosphate + CoA</text>
        <dbReference type="Rhea" id="RHEA:37131"/>
        <dbReference type="ChEBI" id="CHEBI:57287"/>
        <dbReference type="ChEBI" id="CHEBI:57387"/>
        <dbReference type="ChEBI" id="CHEBI:74544"/>
        <dbReference type="ChEBI" id="CHEBI:74546"/>
    </reaction>
    <physiologicalReaction direction="left-to-right" evidence="24">
        <dbReference type="Rhea" id="RHEA:37132"/>
    </physiologicalReaction>
</comment>
<evidence type="ECO:0000256" key="22">
    <source>
        <dbReference type="ARBA" id="ARBA00048632"/>
    </source>
</evidence>
<name>A0A8J5MPY6_HOMAM</name>
<dbReference type="GO" id="GO:0055088">
    <property type="term" value="P:lipid homeostasis"/>
    <property type="evidence" value="ECO:0007669"/>
    <property type="project" value="TreeGrafter"/>
</dbReference>
<comment type="caution">
    <text evidence="27">The sequence shown here is derived from an EMBL/GenBank/DDBJ whole genome shotgun (WGS) entry which is preliminary data.</text>
</comment>
<evidence type="ECO:0000256" key="2">
    <source>
        <dbReference type="ARBA" id="ARBA00000816"/>
    </source>
</evidence>
<evidence type="ECO:0000256" key="16">
    <source>
        <dbReference type="ARBA" id="ARBA00040731"/>
    </source>
</evidence>
<reference evidence="27" key="1">
    <citation type="journal article" date="2021" name="Sci. Adv.">
        <title>The American lobster genome reveals insights on longevity, neural, and immune adaptations.</title>
        <authorList>
            <person name="Polinski J.M."/>
            <person name="Zimin A.V."/>
            <person name="Clark K.F."/>
            <person name="Kohn A.B."/>
            <person name="Sadowski N."/>
            <person name="Timp W."/>
            <person name="Ptitsyn A."/>
            <person name="Khanna P."/>
            <person name="Romanova D.Y."/>
            <person name="Williams P."/>
            <person name="Greenwood S.J."/>
            <person name="Moroz L.L."/>
            <person name="Walt D.R."/>
            <person name="Bodnar A.G."/>
        </authorList>
    </citation>
    <scope>NUCLEOTIDE SEQUENCE</scope>
    <source>
        <strain evidence="27">GMGI-L3</strain>
    </source>
</reference>
<dbReference type="PANTHER" id="PTHR42886:SF29">
    <property type="entry name" value="PUMMELIG, ISOFORM A"/>
    <property type="match status" value="1"/>
</dbReference>
<evidence type="ECO:0000313" key="28">
    <source>
        <dbReference type="Proteomes" id="UP000747542"/>
    </source>
</evidence>
<keyword evidence="9" id="KW-0808">Transferase</keyword>
<dbReference type="EMBL" id="JAHLQT010033762">
    <property type="protein sequence ID" value="KAG7159217.1"/>
    <property type="molecule type" value="Genomic_DNA"/>
</dbReference>
<keyword evidence="12" id="KW-0443">Lipid metabolism</keyword>
<evidence type="ECO:0000256" key="10">
    <source>
        <dbReference type="ARBA" id="ARBA00022782"/>
    </source>
</evidence>
<evidence type="ECO:0000256" key="23">
    <source>
        <dbReference type="ARBA" id="ARBA00048770"/>
    </source>
</evidence>
<feature type="signal peptide" evidence="25">
    <location>
        <begin position="1"/>
        <end position="27"/>
    </location>
</feature>
<keyword evidence="25" id="KW-0732">Signal</keyword>
<dbReference type="GO" id="GO:0005811">
    <property type="term" value="C:lipid droplet"/>
    <property type="evidence" value="ECO:0007669"/>
    <property type="project" value="UniProtKB-SubCell"/>
</dbReference>
<dbReference type="GO" id="GO:0006654">
    <property type="term" value="P:phosphatidic acid biosynthetic process"/>
    <property type="evidence" value="ECO:0007669"/>
    <property type="project" value="TreeGrafter"/>
</dbReference>
<evidence type="ECO:0000256" key="7">
    <source>
        <dbReference type="ARBA" id="ARBA00022516"/>
    </source>
</evidence>
<feature type="domain" description="AB hydrolase-1" evidence="26">
    <location>
        <begin position="152"/>
        <end position="409"/>
    </location>
</feature>
<dbReference type="GO" id="GO:0003841">
    <property type="term" value="F:1-acylglycerol-3-phosphate O-acyltransferase activity"/>
    <property type="evidence" value="ECO:0007669"/>
    <property type="project" value="UniProtKB-EC"/>
</dbReference>
<dbReference type="GO" id="GO:0030154">
    <property type="term" value="P:cell differentiation"/>
    <property type="evidence" value="ECO:0007669"/>
    <property type="project" value="UniProtKB-KW"/>
</dbReference>
<dbReference type="EC" id="2.3.1.51" evidence="5"/>
<evidence type="ECO:0000256" key="14">
    <source>
        <dbReference type="ARBA" id="ARBA00036296"/>
    </source>
</evidence>
<sequence>MSYGLQVLWKVLLVVLQILLLLHFSQGQENVSGPRKRVSKWKGVMLALTHVGEYNETLWPVIYETRDEEDVECTSSLDPEAVDKCSSDDSWFGSWLRWCPTSLSLLREAEKAVLSNLKGSYRGHYVNVGCAIDKTESHIWTVSFNEESDNVPLVLLHGFGSGVGLWCLNFDSLSASRPVYAIDIIGFGRSSRPTFTKDPLEAEREFITSIELWRQKLALEQFILVGHSFGGFLAASYAIKHPERIRHLILADPWGFPERPLDVAERYKFPFWVKAVGAILQPFNPLFVVRTAGPWGPKLLQKARPDLIRKFSGMVKDAEEVIPSYLYHCNAQNPSGESAFHTLMAGFGWAKYPMIQRMDSLRKGMPMTLIYGSRSWVDRDPGFQIKYMRNDSYVNVQVIPGAGHHVYADKAEIFNNLINNIGKHVDDGTLPALAPDLPTENTEENQDDVGMSFSKIINVRNDNLRDETTVQVDMNVSAEELD</sequence>
<dbReference type="GO" id="GO:0052689">
    <property type="term" value="F:carboxylic ester hydrolase activity"/>
    <property type="evidence" value="ECO:0007669"/>
    <property type="project" value="TreeGrafter"/>
</dbReference>
<evidence type="ECO:0000259" key="26">
    <source>
        <dbReference type="Pfam" id="PF00561"/>
    </source>
</evidence>
<evidence type="ECO:0000256" key="19">
    <source>
        <dbReference type="ARBA" id="ARBA00047525"/>
    </source>
</evidence>